<organism evidence="1 2">
    <name type="scientific">Chitinophaga cymbidii</name>
    <dbReference type="NCBI Taxonomy" id="1096750"/>
    <lineage>
        <taxon>Bacteria</taxon>
        <taxon>Pseudomonadati</taxon>
        <taxon>Bacteroidota</taxon>
        <taxon>Chitinophagia</taxon>
        <taxon>Chitinophagales</taxon>
        <taxon>Chitinophagaceae</taxon>
        <taxon>Chitinophaga</taxon>
    </lineage>
</organism>
<comment type="caution">
    <text evidence="1">The sequence shown here is derived from an EMBL/GenBank/DDBJ whole genome shotgun (WGS) entry which is preliminary data.</text>
</comment>
<dbReference type="EMBL" id="BKAU01000001">
    <property type="protein sequence ID" value="GEP94487.1"/>
    <property type="molecule type" value="Genomic_DNA"/>
</dbReference>
<evidence type="ECO:0000313" key="1">
    <source>
        <dbReference type="EMBL" id="GEP94487.1"/>
    </source>
</evidence>
<dbReference type="AlphaFoldDB" id="A0A512RFJ3"/>
<protein>
    <submittedName>
        <fullName evidence="1">Uncharacterized protein</fullName>
    </submittedName>
</protein>
<accession>A0A512RFJ3</accession>
<dbReference type="RefSeq" id="WP_146857953.1">
    <property type="nucleotide sequence ID" value="NZ_BKAU01000001.1"/>
</dbReference>
<gene>
    <name evidence="1" type="ORF">CCY01nite_07470</name>
</gene>
<keyword evidence="2" id="KW-1185">Reference proteome</keyword>
<proteinExistence type="predicted"/>
<dbReference type="OrthoDB" id="644376at2"/>
<dbReference type="Proteomes" id="UP000321436">
    <property type="component" value="Unassembled WGS sequence"/>
</dbReference>
<sequence length="279" mass="32571">MKSLPEKALLVNLTISQWCARKYDRKVSQKIEEAHNTRNAGRFNKILIAENELKEIQKIAGAARSFLYENTLPWGDNGDRLLPATNYFEFIAKYNDFKYQFHSAVDSFITQYPHLKEDARQRLNGMFQESDYPPISDVRTKFAIQISFMTISDTTDFRLEIDQKEISVLKHQIETELNTRISQATRNIWVRIREAVGHMVEKLSEQKAIFRDSLVANISELIDILPRLNFTQDENVMETIESMKHLLIDPELLRNDDLLRSKKALEAKQILDKVNEFFA</sequence>
<evidence type="ECO:0000313" key="2">
    <source>
        <dbReference type="Proteomes" id="UP000321436"/>
    </source>
</evidence>
<name>A0A512RFJ3_9BACT</name>
<reference evidence="1 2" key="1">
    <citation type="submission" date="2019-07" db="EMBL/GenBank/DDBJ databases">
        <title>Whole genome shotgun sequence of Chitinophaga cymbidii NBRC 109752.</title>
        <authorList>
            <person name="Hosoyama A."/>
            <person name="Uohara A."/>
            <person name="Ohji S."/>
            <person name="Ichikawa N."/>
        </authorList>
    </citation>
    <scope>NUCLEOTIDE SEQUENCE [LARGE SCALE GENOMIC DNA]</scope>
    <source>
        <strain evidence="1 2">NBRC 109752</strain>
    </source>
</reference>